<dbReference type="CDD" id="cd00093">
    <property type="entry name" value="HTH_XRE"/>
    <property type="match status" value="1"/>
</dbReference>
<dbReference type="PROSITE" id="PS51154">
    <property type="entry name" value="MACRO"/>
    <property type="match status" value="1"/>
</dbReference>
<evidence type="ECO:0000259" key="2">
    <source>
        <dbReference type="PROSITE" id="PS51154"/>
    </source>
</evidence>
<dbReference type="Gene3D" id="1.10.260.40">
    <property type="entry name" value="lambda repressor-like DNA-binding domains"/>
    <property type="match status" value="1"/>
</dbReference>
<dbReference type="Gene3D" id="3.40.220.10">
    <property type="entry name" value="Leucine Aminopeptidase, subunit E, domain 1"/>
    <property type="match status" value="1"/>
</dbReference>
<feature type="domain" description="Macro" evidence="2">
    <location>
        <begin position="1"/>
        <end position="168"/>
    </location>
</feature>
<reference evidence="3 4" key="1">
    <citation type="submission" date="2017-02" db="EMBL/GenBank/DDBJ databases">
        <authorList>
            <person name="Peterson S.W."/>
        </authorList>
    </citation>
    <scope>NUCLEOTIDE SEQUENCE [LARGE SCALE GENOMIC DNA]</scope>
    <source>
        <strain evidence="3 4">ATCC 35992</strain>
    </source>
</reference>
<gene>
    <name evidence="3" type="ORF">SAMN02745111_02112</name>
</gene>
<dbReference type="InterPro" id="IPR010982">
    <property type="entry name" value="Lambda_DNA-bd_dom_sf"/>
</dbReference>
<dbReference type="InterPro" id="IPR002589">
    <property type="entry name" value="Macro_dom"/>
</dbReference>
<organism evidence="3 4">
    <name type="scientific">Eubacterium uniforme</name>
    <dbReference type="NCBI Taxonomy" id="39495"/>
    <lineage>
        <taxon>Bacteria</taxon>
        <taxon>Bacillati</taxon>
        <taxon>Bacillota</taxon>
        <taxon>Clostridia</taxon>
        <taxon>Eubacteriales</taxon>
        <taxon>Eubacteriaceae</taxon>
        <taxon>Eubacterium</taxon>
    </lineage>
</organism>
<dbReference type="PANTHER" id="PTHR11106">
    <property type="entry name" value="GANGLIOSIDE INDUCED DIFFERENTIATION ASSOCIATED PROTEIN 2-RELATED"/>
    <property type="match status" value="1"/>
</dbReference>
<dbReference type="Proteomes" id="UP000190814">
    <property type="component" value="Unassembled WGS sequence"/>
</dbReference>
<dbReference type="SUPFAM" id="SSF52949">
    <property type="entry name" value="Macro domain-like"/>
    <property type="match status" value="1"/>
</dbReference>
<dbReference type="PROSITE" id="PS50943">
    <property type="entry name" value="HTH_CROC1"/>
    <property type="match status" value="1"/>
</dbReference>
<dbReference type="GO" id="GO:0003677">
    <property type="term" value="F:DNA binding"/>
    <property type="evidence" value="ECO:0007669"/>
    <property type="project" value="InterPro"/>
</dbReference>
<dbReference type="Pfam" id="PF01381">
    <property type="entry name" value="HTH_3"/>
    <property type="match status" value="1"/>
</dbReference>
<dbReference type="AlphaFoldDB" id="A0A1T4W0I9"/>
<dbReference type="PANTHER" id="PTHR11106:SF27">
    <property type="entry name" value="MACRO DOMAIN-CONTAINING PROTEIN"/>
    <property type="match status" value="1"/>
</dbReference>
<dbReference type="SUPFAM" id="SSF47413">
    <property type="entry name" value="lambda repressor-like DNA-binding domains"/>
    <property type="match status" value="1"/>
</dbReference>
<dbReference type="SMART" id="SM00506">
    <property type="entry name" value="A1pp"/>
    <property type="match status" value="1"/>
</dbReference>
<dbReference type="SMART" id="SM00530">
    <property type="entry name" value="HTH_XRE"/>
    <property type="match status" value="1"/>
</dbReference>
<name>A0A1T4W0I9_9FIRM</name>
<dbReference type="Pfam" id="PF01661">
    <property type="entry name" value="Macro"/>
    <property type="match status" value="1"/>
</dbReference>
<protein>
    <submittedName>
        <fullName evidence="3">O-acetyl-ADP-ribose deacetylase (Regulator of RNase III), contains Macro domain</fullName>
    </submittedName>
</protein>
<keyword evidence="4" id="KW-1185">Reference proteome</keyword>
<evidence type="ECO:0000313" key="3">
    <source>
        <dbReference type="EMBL" id="SKA70784.1"/>
    </source>
</evidence>
<dbReference type="InterPro" id="IPR001387">
    <property type="entry name" value="Cro/C1-type_HTH"/>
</dbReference>
<dbReference type="InterPro" id="IPR043472">
    <property type="entry name" value="Macro_dom-like"/>
</dbReference>
<sequence>MAFKIINGDITKINADAIVNTANPNPVVGVGVDSAIYEAAGFDDLLNERKKIGVLNPGEVAITSAFALSSKYIIHVSGPMWNGGNSGERDILKNCYMSALKLAFESGCKSIAFPLIATGFYGFPRELGMEIAVESFTKFLEDFEMDIILVVYDGNDLVPAANARELMTYIDDSMDEKCALPDEMILMSMPMEASASVKTSDKLLGKKLAGKKLAGRGKKSKSAKYDDFDIACNMEAKPCTKEDLDEALKNIYTDSFAKHLQMIINKKGLKNSQVYAAANISKQYFSKLLNGKVNPSKEKVLSLAVGLRLNLDETIDLLKLAGYAFSPISQTDLVVKYFIENKKYNVIEIDIYLFDLGLDTLSGDVG</sequence>
<evidence type="ECO:0000313" key="4">
    <source>
        <dbReference type="Proteomes" id="UP000190814"/>
    </source>
</evidence>
<dbReference type="OrthoDB" id="6194521at2"/>
<dbReference type="EMBL" id="FUXZ01000014">
    <property type="protein sequence ID" value="SKA70784.1"/>
    <property type="molecule type" value="Genomic_DNA"/>
</dbReference>
<accession>A0A1T4W0I9</accession>
<dbReference type="STRING" id="39495.SAMN02745111_02112"/>
<feature type="domain" description="HTH cro/C1-type" evidence="1">
    <location>
        <begin position="260"/>
        <end position="314"/>
    </location>
</feature>
<dbReference type="RefSeq" id="WP_078766941.1">
    <property type="nucleotide sequence ID" value="NZ_FUXZ01000014.1"/>
</dbReference>
<evidence type="ECO:0000259" key="1">
    <source>
        <dbReference type="PROSITE" id="PS50943"/>
    </source>
</evidence>
<proteinExistence type="predicted"/>